<evidence type="ECO:0000313" key="1">
    <source>
        <dbReference type="EMBL" id="CAI6375574.1"/>
    </source>
</evidence>
<dbReference type="Proteomes" id="UP001160148">
    <property type="component" value="Unassembled WGS sequence"/>
</dbReference>
<keyword evidence="2" id="KW-1185">Reference proteome</keyword>
<name>A0AAV0Y3S2_9HEMI</name>
<gene>
    <name evidence="1" type="ORF">MEUPH1_LOCUS29052</name>
</gene>
<proteinExistence type="predicted"/>
<sequence length="9" mass="1178">MQLEHFNLF</sequence>
<protein>
    <submittedName>
        <fullName evidence="1">Uncharacterized protein</fullName>
    </submittedName>
</protein>
<organism evidence="1 2">
    <name type="scientific">Macrosiphum euphorbiae</name>
    <name type="common">potato aphid</name>
    <dbReference type="NCBI Taxonomy" id="13131"/>
    <lineage>
        <taxon>Eukaryota</taxon>
        <taxon>Metazoa</taxon>
        <taxon>Ecdysozoa</taxon>
        <taxon>Arthropoda</taxon>
        <taxon>Hexapoda</taxon>
        <taxon>Insecta</taxon>
        <taxon>Pterygota</taxon>
        <taxon>Neoptera</taxon>
        <taxon>Paraneoptera</taxon>
        <taxon>Hemiptera</taxon>
        <taxon>Sternorrhyncha</taxon>
        <taxon>Aphidomorpha</taxon>
        <taxon>Aphidoidea</taxon>
        <taxon>Aphididae</taxon>
        <taxon>Macrosiphini</taxon>
        <taxon>Macrosiphum</taxon>
    </lineage>
</organism>
<accession>A0AAV0Y3S2</accession>
<dbReference type="EMBL" id="CARXXK010001349">
    <property type="protein sequence ID" value="CAI6375574.1"/>
    <property type="molecule type" value="Genomic_DNA"/>
</dbReference>
<evidence type="ECO:0000313" key="2">
    <source>
        <dbReference type="Proteomes" id="UP001160148"/>
    </source>
</evidence>
<reference evidence="1 2" key="1">
    <citation type="submission" date="2023-01" db="EMBL/GenBank/DDBJ databases">
        <authorList>
            <person name="Whitehead M."/>
        </authorList>
    </citation>
    <scope>NUCLEOTIDE SEQUENCE [LARGE SCALE GENOMIC DNA]</scope>
</reference>
<comment type="caution">
    <text evidence="1">The sequence shown here is derived from an EMBL/GenBank/DDBJ whole genome shotgun (WGS) entry which is preliminary data.</text>
</comment>